<accession>F2NT72</accession>
<dbReference type="Proteomes" id="UP000006852">
    <property type="component" value="Chromosome"/>
</dbReference>
<dbReference type="STRING" id="869209.Tresu_1772"/>
<dbReference type="GeneID" id="302998914"/>
<evidence type="ECO:0000313" key="2">
    <source>
        <dbReference type="Proteomes" id="UP000006852"/>
    </source>
</evidence>
<dbReference type="eggNOG" id="ENOG50322DT">
    <property type="taxonomic scope" value="Bacteria"/>
</dbReference>
<gene>
    <name evidence="1" type="ordered locus">Tresu_1772</name>
</gene>
<keyword evidence="2" id="KW-1185">Reference proteome</keyword>
<proteinExistence type="predicted"/>
<dbReference type="EMBL" id="CP002631">
    <property type="protein sequence ID" value="AEB14663.1"/>
    <property type="molecule type" value="Genomic_DNA"/>
</dbReference>
<organism evidence="1 2">
    <name type="scientific">Treponema succinifaciens (strain ATCC 33096 / DSM 2489 / 6091)</name>
    <dbReference type="NCBI Taxonomy" id="869209"/>
    <lineage>
        <taxon>Bacteria</taxon>
        <taxon>Pseudomonadati</taxon>
        <taxon>Spirochaetota</taxon>
        <taxon>Spirochaetia</taxon>
        <taxon>Spirochaetales</taxon>
        <taxon>Treponemataceae</taxon>
        <taxon>Treponema</taxon>
    </lineage>
</organism>
<dbReference type="AlphaFoldDB" id="F2NT72"/>
<evidence type="ECO:0000313" key="1">
    <source>
        <dbReference type="EMBL" id="AEB14663.1"/>
    </source>
</evidence>
<protein>
    <submittedName>
        <fullName evidence="1">Uncharacterized protein</fullName>
    </submittedName>
</protein>
<sequence length="197" mass="23499">MYFSKKRKFLIVQVIKKSPDLLCRISLDVGWCGLQELAEMSDIMFRAWRIWSNSRWTFFRKKYSGILRKFYVGYDSDGGMCKPQFCLLVLAKPDNKDEEWQFRKKIYLSWYSAWSSAMRNYSDVSVNVEFLDKENAIEAVEKFCNLNLFESSSVDNELIEIEKRIRRNHRTFSVGGIFRKALNRHVSLEEKNENKRK</sequence>
<reference evidence="2" key="2">
    <citation type="submission" date="2011-04" db="EMBL/GenBank/DDBJ databases">
        <title>The complete genome of chromosome of Treponema succinifaciens DSM 2489.</title>
        <authorList>
            <person name="Lucas S."/>
            <person name="Copeland A."/>
            <person name="Lapidus A."/>
            <person name="Bruce D."/>
            <person name="Goodwin L."/>
            <person name="Pitluck S."/>
            <person name="Peters L."/>
            <person name="Kyrpides N."/>
            <person name="Mavromatis K."/>
            <person name="Ivanova N."/>
            <person name="Ovchinnikova G."/>
            <person name="Teshima H."/>
            <person name="Detter J.C."/>
            <person name="Tapia R."/>
            <person name="Han C."/>
            <person name="Land M."/>
            <person name="Hauser L."/>
            <person name="Markowitz V."/>
            <person name="Cheng J.-F."/>
            <person name="Hugenholtz P."/>
            <person name="Woyke T."/>
            <person name="Wu D."/>
            <person name="Gronow S."/>
            <person name="Wellnitz S."/>
            <person name="Brambilla E."/>
            <person name="Klenk H.-P."/>
            <person name="Eisen J.A."/>
        </authorList>
    </citation>
    <scope>NUCLEOTIDE SEQUENCE [LARGE SCALE GENOMIC DNA]</scope>
    <source>
        <strain evidence="2">ATCC 33096 / DSM 2489 / 6091</strain>
    </source>
</reference>
<dbReference type="HOGENOM" id="CLU_1383656_0_0_12"/>
<reference evidence="1 2" key="1">
    <citation type="journal article" date="2011" name="Stand. Genomic Sci.">
        <title>Complete genome sequence of Treponema succinifaciens type strain (6091).</title>
        <authorList>
            <person name="Han C."/>
            <person name="Gronow S."/>
            <person name="Teshima H."/>
            <person name="Lapidus A."/>
            <person name="Nolan M."/>
            <person name="Lucas S."/>
            <person name="Hammon N."/>
            <person name="Deshpande S."/>
            <person name="Cheng J.F."/>
            <person name="Zeytun A."/>
            <person name="Tapia R."/>
            <person name="Goodwin L."/>
            <person name="Pitluck S."/>
            <person name="Liolios K."/>
            <person name="Pagani I."/>
            <person name="Ivanova N."/>
            <person name="Mavromatis K."/>
            <person name="Mikhailova N."/>
            <person name="Huntemann M."/>
            <person name="Pati A."/>
            <person name="Chen A."/>
            <person name="Palaniappan K."/>
            <person name="Land M."/>
            <person name="Hauser L."/>
            <person name="Brambilla E.M."/>
            <person name="Rohde M."/>
            <person name="Goker M."/>
            <person name="Woyke T."/>
            <person name="Bristow J."/>
            <person name="Eisen J.A."/>
            <person name="Markowitz V."/>
            <person name="Hugenholtz P."/>
            <person name="Kyrpides N.C."/>
            <person name="Klenk H.P."/>
            <person name="Detter J.C."/>
        </authorList>
    </citation>
    <scope>NUCLEOTIDE SEQUENCE [LARGE SCALE GENOMIC DNA]</scope>
    <source>
        <strain evidence="2">ATCC 33096 / DSM 2489 / 6091</strain>
    </source>
</reference>
<dbReference type="KEGG" id="tsu:Tresu_1772"/>
<dbReference type="RefSeq" id="WP_013701944.1">
    <property type="nucleotide sequence ID" value="NC_015385.1"/>
</dbReference>
<name>F2NT72_TRES6</name>